<feature type="domain" description="NADP-dependent oxidoreductase" evidence="2">
    <location>
        <begin position="14"/>
        <end position="313"/>
    </location>
</feature>
<comment type="caution">
    <text evidence="3">The sequence shown here is derived from an EMBL/GenBank/DDBJ whole genome shotgun (WGS) entry which is preliminary data.</text>
</comment>
<dbReference type="Gene3D" id="3.20.20.100">
    <property type="entry name" value="NADP-dependent oxidoreductase domain"/>
    <property type="match status" value="1"/>
</dbReference>
<dbReference type="EMBL" id="JAVLAO010000001">
    <property type="protein sequence ID" value="MDT7038358.1"/>
    <property type="molecule type" value="Genomic_DNA"/>
</dbReference>
<name>A0AAP5UMN4_LACPE</name>
<dbReference type="KEGG" id="lpg:BB562_04810"/>
<proteinExistence type="predicted"/>
<keyword evidence="1" id="KW-0560">Oxidoreductase</keyword>
<dbReference type="PANTHER" id="PTHR43625:SF77">
    <property type="entry name" value="ALDO-KETO REDUCTASE"/>
    <property type="match status" value="1"/>
</dbReference>
<gene>
    <name evidence="3" type="ORF">RI555_04945</name>
</gene>
<dbReference type="RefSeq" id="WP_101873128.1">
    <property type="nucleotide sequence ID" value="NZ_BOUG01000006.1"/>
</dbReference>
<dbReference type="PANTHER" id="PTHR43625">
    <property type="entry name" value="AFLATOXIN B1 ALDEHYDE REDUCTASE"/>
    <property type="match status" value="1"/>
</dbReference>
<organism evidence="3 4">
    <name type="scientific">Lactiplantibacillus pentosus</name>
    <name type="common">Lactobacillus pentosus</name>
    <dbReference type="NCBI Taxonomy" id="1589"/>
    <lineage>
        <taxon>Bacteria</taxon>
        <taxon>Bacillati</taxon>
        <taxon>Bacillota</taxon>
        <taxon>Bacilli</taxon>
        <taxon>Lactobacillales</taxon>
        <taxon>Lactobacillaceae</taxon>
        <taxon>Lactiplantibacillus</taxon>
    </lineage>
</organism>
<evidence type="ECO:0000313" key="3">
    <source>
        <dbReference type="EMBL" id="MDT7038358.1"/>
    </source>
</evidence>
<dbReference type="AlphaFoldDB" id="A0AAP5UMN4"/>
<dbReference type="Proteomes" id="UP001263852">
    <property type="component" value="Unassembled WGS sequence"/>
</dbReference>
<dbReference type="InterPro" id="IPR023210">
    <property type="entry name" value="NADP_OxRdtase_dom"/>
</dbReference>
<evidence type="ECO:0000313" key="4">
    <source>
        <dbReference type="Proteomes" id="UP001263852"/>
    </source>
</evidence>
<reference evidence="3" key="1">
    <citation type="submission" date="2023-08" db="EMBL/GenBank/DDBJ databases">
        <authorList>
            <person name="Page C.A."/>
            <person name="Perez-Diaz I.M."/>
        </authorList>
    </citation>
    <scope>NUCLEOTIDE SEQUENCE</scope>
    <source>
        <strain evidence="3">1.8.9</strain>
    </source>
</reference>
<sequence length="323" mass="35838">MQKRILGQNLSVSAIGYGAMGLSHAYGTAVEKNEAIKIIRTAFEQGYTLFDTAALYVGQYADGATAINEALVGEAIKPFRDQIVLATKGGAEFHDSKLVIDGSPEGLRKSVENSLRQLDVETIDLYYQHMPDPNVAPEVVADLMGQLIKEGKIKHWGISNAGVDYIKRADDVTKVTAVQDRFSMLARRKSEGLFPTLEKRQIGFVAYSPLASGFLTNQDRPKIDQHNKLDFRGNMHQFTEVGTDEAQAISSLVTQLADEKQASPAQISLAWVLKQRPWIVPIPGTSKEKRLIENADAVNIQLSDDEIKQMNRLLDKVNYDQFD</sequence>
<evidence type="ECO:0000259" key="2">
    <source>
        <dbReference type="Pfam" id="PF00248"/>
    </source>
</evidence>
<evidence type="ECO:0000256" key="1">
    <source>
        <dbReference type="ARBA" id="ARBA00023002"/>
    </source>
</evidence>
<accession>A0AAP5UMN4</accession>
<dbReference type="GO" id="GO:0005737">
    <property type="term" value="C:cytoplasm"/>
    <property type="evidence" value="ECO:0007669"/>
    <property type="project" value="TreeGrafter"/>
</dbReference>
<dbReference type="InterPro" id="IPR036812">
    <property type="entry name" value="NAD(P)_OxRdtase_dom_sf"/>
</dbReference>
<protein>
    <submittedName>
        <fullName evidence="3">Aldo/keto reductase</fullName>
    </submittedName>
</protein>
<dbReference type="GO" id="GO:0016491">
    <property type="term" value="F:oxidoreductase activity"/>
    <property type="evidence" value="ECO:0007669"/>
    <property type="project" value="UniProtKB-KW"/>
</dbReference>
<dbReference type="SUPFAM" id="SSF51430">
    <property type="entry name" value="NAD(P)-linked oxidoreductase"/>
    <property type="match status" value="1"/>
</dbReference>
<dbReference type="Pfam" id="PF00248">
    <property type="entry name" value="Aldo_ket_red"/>
    <property type="match status" value="1"/>
</dbReference>
<dbReference type="InterPro" id="IPR050791">
    <property type="entry name" value="Aldo-Keto_reductase"/>
</dbReference>